<dbReference type="Proteomes" id="UP000031552">
    <property type="component" value="Unassembled WGS sequence"/>
</dbReference>
<keyword evidence="2" id="KW-1185">Reference proteome</keyword>
<name>A0A090D0V3_9BACT</name>
<reference evidence="1" key="1">
    <citation type="submission" date="2013-12" db="EMBL/GenBank/DDBJ databases">
        <authorList>
            <person name="Linke B."/>
        </authorList>
    </citation>
    <scope>NUCLEOTIDE SEQUENCE [LARGE SCALE GENOMIC DNA]</scope>
    <source>
        <strain evidence="1">CRIB-18</strain>
    </source>
</reference>
<organism evidence="1 2">
    <name type="scientific">Candidatus Criblamydia sequanensis CRIB-18</name>
    <dbReference type="NCBI Taxonomy" id="1437425"/>
    <lineage>
        <taxon>Bacteria</taxon>
        <taxon>Pseudomonadati</taxon>
        <taxon>Chlamydiota</taxon>
        <taxon>Chlamydiia</taxon>
        <taxon>Parachlamydiales</taxon>
        <taxon>Candidatus Criblamydiaceae</taxon>
        <taxon>Candidatus Criblamydia</taxon>
    </lineage>
</organism>
<dbReference type="RefSeq" id="WP_041016742.1">
    <property type="nucleotide sequence ID" value="NZ_CCEJ010000003.1"/>
</dbReference>
<protein>
    <submittedName>
        <fullName evidence="1">Uncharacterized protein</fullName>
    </submittedName>
</protein>
<reference evidence="1" key="2">
    <citation type="submission" date="2014-09" db="EMBL/GenBank/DDBJ databases">
        <title>Criblamydia sequanensis harbors a mega-plasmid encoding arsenite resistance.</title>
        <authorList>
            <person name="Bertelli C."/>
            <person name="Goesmann A."/>
            <person name="Greub G."/>
        </authorList>
    </citation>
    <scope>NUCLEOTIDE SEQUENCE [LARGE SCALE GENOMIC DNA]</scope>
    <source>
        <strain evidence="1">CRIB-18</strain>
    </source>
</reference>
<dbReference type="AlphaFoldDB" id="A0A090D0V3"/>
<sequence length="561" mass="64903">MTVSIYSCRTELIEKETLPQPLLEPQECINYTLQELVEIARAPFTLELWMYAELITCLKAKASSWVENKNCSTTVQSIFLNMAEYLKNTRVLEGALGRVLFGKKDALEWYRKDAHKSFFDFHDLFYQMKRNQEKDPDTGFLYRINSVSKGRKINFLLLQTNDRYLILENHFDDILPFSSPKSFANLAALKKCLHSLNIPFFFADYKRFSFSSAACEIEKAKADFISQKCSDRIFLTPYSCLPLGFKTLANVRFLIERPLKIFDAESGLGSHLLTLLGSVDTACLEPELYLFDRGIKLLTLIEDRNPNDVDYILTIPSTLISHCKINTLAISSLFLGPAKVIDNFVHKITSYKAFSRALKLGETTLLDSKDLDQYRLYIVRLNSCYLASKVANEIFGGHFFIVLQFSRFNESKNKIEPVYRLYNSFLATAHPAGRETAVPYWNRTFTREQFNLYFKRRFKQITSATEWTRAVNRAFKDLFGSFQFSLTEHQFLYGTVPLSFIELSGNAKDNLTIEQTEFEKKYPEIQVRLASCEFFQANLKGLAAFRIIFKPTPHLERKFIE</sequence>
<comment type="caution">
    <text evidence="1">The sequence shown here is derived from an EMBL/GenBank/DDBJ whole genome shotgun (WGS) entry which is preliminary data.</text>
</comment>
<gene>
    <name evidence="1" type="ORF">CSEC_0369</name>
</gene>
<proteinExistence type="predicted"/>
<accession>A0A090D0V3</accession>
<evidence type="ECO:0000313" key="1">
    <source>
        <dbReference type="EMBL" id="CDR33208.1"/>
    </source>
</evidence>
<evidence type="ECO:0000313" key="2">
    <source>
        <dbReference type="Proteomes" id="UP000031552"/>
    </source>
</evidence>
<dbReference type="EMBL" id="CCEJ010000003">
    <property type="protein sequence ID" value="CDR33208.1"/>
    <property type="molecule type" value="Genomic_DNA"/>
</dbReference>